<reference evidence="12" key="1">
    <citation type="journal article" date="2013" name="Science">
        <title>Comparative analysis of bat genomes provides insight into the evolution of flight and immunity.</title>
        <authorList>
            <person name="Zhang G."/>
            <person name="Cowled C."/>
            <person name="Shi Z."/>
            <person name="Huang Z."/>
            <person name="Bishop-Lilly K.A."/>
            <person name="Fang X."/>
            <person name="Wynne J.W."/>
            <person name="Xiong Z."/>
            <person name="Baker M.L."/>
            <person name="Zhao W."/>
            <person name="Tachedjian M."/>
            <person name="Zhu Y."/>
            <person name="Zhou P."/>
            <person name="Jiang X."/>
            <person name="Ng J."/>
            <person name="Yang L."/>
            <person name="Wu L."/>
            <person name="Xiao J."/>
            <person name="Feng Y."/>
            <person name="Chen Y."/>
            <person name="Sun X."/>
            <person name="Zhang Y."/>
            <person name="Marsh G.A."/>
            <person name="Crameri G."/>
            <person name="Broder C.C."/>
            <person name="Frey K.G."/>
            <person name="Wang L.F."/>
            <person name="Wang J."/>
        </authorList>
    </citation>
    <scope>NUCLEOTIDE SEQUENCE [LARGE SCALE GENOMIC DNA]</scope>
</reference>
<evidence type="ECO:0000256" key="9">
    <source>
        <dbReference type="ARBA" id="ARBA00047698"/>
    </source>
</evidence>
<keyword evidence="12" id="KW-1185">Reference proteome</keyword>
<keyword evidence="8" id="KW-0324">Glycolysis</keyword>
<evidence type="ECO:0000256" key="4">
    <source>
        <dbReference type="ARBA" id="ARBA00021022"/>
    </source>
</evidence>
<dbReference type="GO" id="GO:0006096">
    <property type="term" value="P:glycolytic process"/>
    <property type="evidence" value="ECO:0007669"/>
    <property type="project" value="UniProtKB-KW"/>
</dbReference>
<evidence type="ECO:0000256" key="3">
    <source>
        <dbReference type="ARBA" id="ARBA00013119"/>
    </source>
</evidence>
<dbReference type="EMBL" id="KB110251">
    <property type="protein sequence ID" value="ELK27491.1"/>
    <property type="molecule type" value="Genomic_DNA"/>
</dbReference>
<dbReference type="InterPro" id="IPR020828">
    <property type="entry name" value="GlycerAld_3-P_DH_NAD(P)-bd"/>
</dbReference>
<evidence type="ECO:0000256" key="8">
    <source>
        <dbReference type="ARBA" id="ARBA00023152"/>
    </source>
</evidence>
<keyword evidence="5" id="KW-0963">Cytoplasm</keyword>
<dbReference type="SUPFAM" id="SSF51735">
    <property type="entry name" value="NAD(P)-binding Rossmann-fold domains"/>
    <property type="match status" value="1"/>
</dbReference>
<dbReference type="GO" id="GO:0051287">
    <property type="term" value="F:NAD binding"/>
    <property type="evidence" value="ECO:0007669"/>
    <property type="project" value="InterPro"/>
</dbReference>
<gene>
    <name evidence="11" type="ORF">MDA_GLEAN10021986</name>
</gene>
<proteinExistence type="inferred from homology"/>
<comment type="catalytic activity">
    <reaction evidence="9">
        <text>D-glyceraldehyde 3-phosphate + phosphate + NAD(+) = (2R)-3-phospho-glyceroyl phosphate + NADH + H(+)</text>
        <dbReference type="Rhea" id="RHEA:10300"/>
        <dbReference type="ChEBI" id="CHEBI:15378"/>
        <dbReference type="ChEBI" id="CHEBI:43474"/>
        <dbReference type="ChEBI" id="CHEBI:57540"/>
        <dbReference type="ChEBI" id="CHEBI:57604"/>
        <dbReference type="ChEBI" id="CHEBI:57945"/>
        <dbReference type="ChEBI" id="CHEBI:59776"/>
        <dbReference type="EC" id="1.2.1.12"/>
    </reaction>
</comment>
<name>L5LN64_MYODS</name>
<organism evidence="11 12">
    <name type="scientific">Myotis davidii</name>
    <name type="common">David's myotis</name>
    <dbReference type="NCBI Taxonomy" id="225400"/>
    <lineage>
        <taxon>Eukaryota</taxon>
        <taxon>Metazoa</taxon>
        <taxon>Chordata</taxon>
        <taxon>Craniata</taxon>
        <taxon>Vertebrata</taxon>
        <taxon>Euteleostomi</taxon>
        <taxon>Mammalia</taxon>
        <taxon>Eutheria</taxon>
        <taxon>Laurasiatheria</taxon>
        <taxon>Chiroptera</taxon>
        <taxon>Yangochiroptera</taxon>
        <taxon>Vespertilionidae</taxon>
        <taxon>Myotis</taxon>
    </lineage>
</organism>
<comment type="pathway">
    <text evidence="1">Carbohydrate degradation; glycolysis; pyruvate from D-glyceraldehyde 3-phosphate: step 1/5.</text>
</comment>
<dbReference type="InterPro" id="IPR036291">
    <property type="entry name" value="NAD(P)-bd_dom_sf"/>
</dbReference>
<evidence type="ECO:0000256" key="1">
    <source>
        <dbReference type="ARBA" id="ARBA00004869"/>
    </source>
</evidence>
<dbReference type="PANTHER" id="PTHR10836">
    <property type="entry name" value="GLYCERALDEHYDE 3-PHOSPHATE DEHYDROGENASE"/>
    <property type="match status" value="1"/>
</dbReference>
<dbReference type="EC" id="1.2.1.12" evidence="3"/>
<dbReference type="Gene3D" id="3.40.50.720">
    <property type="entry name" value="NAD(P)-binding Rossmann-like Domain"/>
    <property type="match status" value="1"/>
</dbReference>
<dbReference type="AlphaFoldDB" id="L5LN64"/>
<dbReference type="InterPro" id="IPR020831">
    <property type="entry name" value="GlycerAld/Erythrose_P_DH"/>
</dbReference>
<dbReference type="GO" id="GO:0005829">
    <property type="term" value="C:cytosol"/>
    <property type="evidence" value="ECO:0007669"/>
    <property type="project" value="TreeGrafter"/>
</dbReference>
<dbReference type="Proteomes" id="UP000010556">
    <property type="component" value="Unassembled WGS sequence"/>
</dbReference>
<accession>L5LN64</accession>
<dbReference type="Pfam" id="PF00044">
    <property type="entry name" value="Gp_dh_N"/>
    <property type="match status" value="1"/>
</dbReference>
<sequence length="108" mass="11712">MVKVGVNGFGHIGRLVTRADFNSGKVDIVAINDPFIDLNYMVYMFQYGTLGKFKGTVKADNRKLVINGSPSPSSRRKILPTSNGVILVLSMLWGPPVSSLPCRSLGLT</sequence>
<evidence type="ECO:0000313" key="11">
    <source>
        <dbReference type="EMBL" id="ELK27491.1"/>
    </source>
</evidence>
<comment type="similarity">
    <text evidence="2">Belongs to the glyceraldehyde-3-phosphate dehydrogenase family.</text>
</comment>
<keyword evidence="6" id="KW-0560">Oxidoreductase</keyword>
<protein>
    <recommendedName>
        <fullName evidence="4">Glyceraldehyde-3-phosphate dehydrogenase</fullName>
        <ecNumber evidence="3">1.2.1.12</ecNumber>
    </recommendedName>
</protein>
<feature type="domain" description="Glyceraldehyde 3-phosphate dehydrogenase NAD(P) binding" evidence="10">
    <location>
        <begin position="2"/>
        <end position="90"/>
    </location>
</feature>
<evidence type="ECO:0000256" key="5">
    <source>
        <dbReference type="ARBA" id="ARBA00022490"/>
    </source>
</evidence>
<evidence type="ECO:0000259" key="10">
    <source>
        <dbReference type="SMART" id="SM00846"/>
    </source>
</evidence>
<evidence type="ECO:0000313" key="12">
    <source>
        <dbReference type="Proteomes" id="UP000010556"/>
    </source>
</evidence>
<dbReference type="SMART" id="SM00846">
    <property type="entry name" value="Gp_dh_N"/>
    <property type="match status" value="1"/>
</dbReference>
<evidence type="ECO:0000256" key="6">
    <source>
        <dbReference type="ARBA" id="ARBA00023002"/>
    </source>
</evidence>
<dbReference type="PANTHER" id="PTHR10836:SF111">
    <property type="entry name" value="GLYCERALDEHYDE-3-PHOSPHATE DEHYDROGENASE"/>
    <property type="match status" value="1"/>
</dbReference>
<dbReference type="GO" id="GO:0004365">
    <property type="term" value="F:glyceraldehyde-3-phosphate dehydrogenase (NAD+) (phosphorylating) activity"/>
    <property type="evidence" value="ECO:0007669"/>
    <property type="project" value="UniProtKB-EC"/>
</dbReference>
<evidence type="ECO:0000256" key="2">
    <source>
        <dbReference type="ARBA" id="ARBA00007406"/>
    </source>
</evidence>
<evidence type="ECO:0000256" key="7">
    <source>
        <dbReference type="ARBA" id="ARBA00023027"/>
    </source>
</evidence>
<keyword evidence="7" id="KW-0520">NAD</keyword>